<sequence>MNKALTDGVVFMPPPFADGLDVWSSGDGAPGSSTYDTASNAALVPADQDFDGCVELFKNVNSLKLTYTGQTQYEQGCYLRISAKVKAISGPLPSVRAVAKPFKSNNSHANGYVEVGPLVPLTAYGEVVEVAAIIGSGARNGVDMIWGADVAYGHLGLEFTGSNGAVVRVDDIVIEDVTGAYLRDMMDWVDVRDFGAAGDGVTDDRNAFLAADAAANGRTLLVPEGTFRIANNMTLHADVRFEGTLSMADDVYLSLTRSFDLPTYIDAFGDEMLGFKKAFQALLNYTDHEILDMCGRRIDVSEPIDMQAAYEKSDSQLIRRVLKNGQFYVNDSAAWDVDSITTTATYNPNNPLTLTGIGNIGAVKRGALVTGNGVGREVYVKDVNVGANSATLSEPIYGGAVTQSFTFENFKYVLDFSGFSQMRRFTISEVEFQCNGHASAVRLAREGENAIFQDCFFIKPRNRGITSIGKACQDLHIERCQFVSSEQSMAATARQSIAFNVNANDAKIRDNRFARMGTTGVLSGGNHIIQGNHIFQGDEVVQGARTAGLVLTNENNNTVITGNYIDNCSIELNNEHDADPNFGAEYSFGGMTITNNIFVTIDAAPWFKFILIKPFGTGHYVSGMHVVGNSFRTYNGKIDRVEGVVTTHGSLNGWAYRNLTFKDNSFFGVNQRTCSPVMLEYSQNTEATTWTIDSGEYLPFDGKARLCQSLVFEDGTQTSSNVKIYDMPRVKTAQGIEDKQVHLKWPQAVRGKVWATIRVDKPI</sequence>
<gene>
    <name evidence="2" type="ORF">AKJ29_10835</name>
</gene>
<dbReference type="InterPro" id="IPR012334">
    <property type="entry name" value="Pectin_lyas_fold"/>
</dbReference>
<dbReference type="EMBL" id="LKBA01000006">
    <property type="protein sequence ID" value="KPN63189.1"/>
    <property type="molecule type" value="Genomic_DNA"/>
</dbReference>
<feature type="domain" description="Rhamnogalacturonase A/B/Epimerase-like pectate lyase" evidence="1">
    <location>
        <begin position="188"/>
        <end position="243"/>
    </location>
</feature>
<dbReference type="InterPro" id="IPR011050">
    <property type="entry name" value="Pectin_lyase_fold/virulence"/>
</dbReference>
<dbReference type="OrthoDB" id="7749009at2"/>
<dbReference type="SUPFAM" id="SSF51126">
    <property type="entry name" value="Pectin lyase-like"/>
    <property type="match status" value="1"/>
</dbReference>
<protein>
    <recommendedName>
        <fullName evidence="1">Rhamnogalacturonase A/B/Epimerase-like pectate lyase domain-containing protein</fullName>
    </recommendedName>
</protein>
<proteinExistence type="predicted"/>
<dbReference type="Proteomes" id="UP000050471">
    <property type="component" value="Unassembled WGS sequence"/>
</dbReference>
<evidence type="ECO:0000313" key="2">
    <source>
        <dbReference type="EMBL" id="KPN63189.1"/>
    </source>
</evidence>
<name>A0A0P7IWX1_9RHOB</name>
<reference evidence="2 3" key="1">
    <citation type="submission" date="2015-09" db="EMBL/GenBank/DDBJ databases">
        <title>Draft genome sequence of Aliiroseovarius crassostreae CV919-312TSm, the causative agent of Roseovarius Oyster Disease (formerly Juvenile Oyster Disease).</title>
        <authorList>
            <person name="Kessner L."/>
            <person name="Spinard E."/>
            <person name="Nelson D."/>
        </authorList>
    </citation>
    <scope>NUCLEOTIDE SEQUENCE [LARGE SCALE GENOMIC DNA]</scope>
    <source>
        <strain evidence="2 3">CV919-312</strain>
    </source>
</reference>
<organism evidence="2 3">
    <name type="scientific">Aliiroseovarius crassostreae</name>
    <dbReference type="NCBI Taxonomy" id="154981"/>
    <lineage>
        <taxon>Bacteria</taxon>
        <taxon>Pseudomonadati</taxon>
        <taxon>Pseudomonadota</taxon>
        <taxon>Alphaproteobacteria</taxon>
        <taxon>Rhodobacterales</taxon>
        <taxon>Paracoccaceae</taxon>
        <taxon>Aliiroseovarius</taxon>
    </lineage>
</organism>
<evidence type="ECO:0000259" key="1">
    <source>
        <dbReference type="Pfam" id="PF12708"/>
    </source>
</evidence>
<evidence type="ECO:0000313" key="3">
    <source>
        <dbReference type="Proteomes" id="UP000050471"/>
    </source>
</evidence>
<comment type="caution">
    <text evidence="2">The sequence shown here is derived from an EMBL/GenBank/DDBJ whole genome shotgun (WGS) entry which is preliminary data.</text>
</comment>
<dbReference type="STRING" id="154981.AKJ29_10835"/>
<dbReference type="InterPro" id="IPR024535">
    <property type="entry name" value="RHGA/B-epi-like_pectate_lyase"/>
</dbReference>
<dbReference type="AlphaFoldDB" id="A0A0P7IWX1"/>
<dbReference type="Pfam" id="PF12708">
    <property type="entry name" value="Pect-lyase_RHGA_epim"/>
    <property type="match status" value="1"/>
</dbReference>
<keyword evidence="3" id="KW-1185">Reference proteome</keyword>
<accession>A0A0P7IWX1</accession>
<dbReference type="Gene3D" id="2.160.20.10">
    <property type="entry name" value="Single-stranded right-handed beta-helix, Pectin lyase-like"/>
    <property type="match status" value="2"/>
</dbReference>
<dbReference type="RefSeq" id="WP_055189298.1">
    <property type="nucleotide sequence ID" value="NZ_FPBS01000007.1"/>
</dbReference>